<sequence length="329" mass="35646">MEIFHNNCNIRDRSYSRDSVQYASESSSSTSGQNRGRADTGDSSLSSDTNASTLSMGPRRRSHRPRGCRGGRKNRKKKNKVPDEIVGPPTTTHKDINTPQSSCAQPGMRQSPNPNQRDHNALNPSSLIQFPPMHPSGFQKQQPQNSGGFHPHGSQSSTQQQRMPPPLSNNFAVLKSNSAYSNLNNNTACMLDSSRPIVNNNHNHYHSNISTTMSASGSALTLEGILPPPPSMPNAVHKSTPGPNPYALTKQPSQQQQPLVDMAHAVVKSLTSNENHHHHVYLPTLQQLHLSGPDVKANTNANAAMGGQSLFAISPRSFLTGGQGSSFQN</sequence>
<proteinExistence type="predicted"/>
<protein>
    <submittedName>
        <fullName evidence="2">Uncharacterized protein</fullName>
    </submittedName>
</protein>
<evidence type="ECO:0000313" key="2">
    <source>
        <dbReference type="EMBL" id="CAE0406712.1"/>
    </source>
</evidence>
<feature type="compositionally biased region" description="Basic residues" evidence="1">
    <location>
        <begin position="58"/>
        <end position="79"/>
    </location>
</feature>
<reference evidence="2" key="1">
    <citation type="submission" date="2021-01" db="EMBL/GenBank/DDBJ databases">
        <authorList>
            <person name="Corre E."/>
            <person name="Pelletier E."/>
            <person name="Niang G."/>
            <person name="Scheremetjew M."/>
            <person name="Finn R."/>
            <person name="Kale V."/>
            <person name="Holt S."/>
            <person name="Cochrane G."/>
            <person name="Meng A."/>
            <person name="Brown T."/>
            <person name="Cohen L."/>
        </authorList>
    </citation>
    <scope>NUCLEOTIDE SEQUENCE</scope>
    <source>
        <strain evidence="2">CCMP127</strain>
    </source>
</reference>
<accession>A0A7S3P4M8</accession>
<feature type="compositionally biased region" description="Polar residues" evidence="1">
    <location>
        <begin position="138"/>
        <end position="172"/>
    </location>
</feature>
<organism evidence="2">
    <name type="scientific">Amphora coffeiformis</name>
    <dbReference type="NCBI Taxonomy" id="265554"/>
    <lineage>
        <taxon>Eukaryota</taxon>
        <taxon>Sar</taxon>
        <taxon>Stramenopiles</taxon>
        <taxon>Ochrophyta</taxon>
        <taxon>Bacillariophyta</taxon>
        <taxon>Bacillariophyceae</taxon>
        <taxon>Bacillariophycidae</taxon>
        <taxon>Thalassiophysales</taxon>
        <taxon>Catenulaceae</taxon>
        <taxon>Amphora</taxon>
    </lineage>
</organism>
<feature type="region of interest" description="Disordered" evidence="1">
    <location>
        <begin position="15"/>
        <end position="172"/>
    </location>
</feature>
<evidence type="ECO:0000256" key="1">
    <source>
        <dbReference type="SAM" id="MobiDB-lite"/>
    </source>
</evidence>
<gene>
    <name evidence="2" type="ORF">ACOF00016_LOCUS4550</name>
</gene>
<feature type="compositionally biased region" description="Polar residues" evidence="1">
    <location>
        <begin position="17"/>
        <end position="34"/>
    </location>
</feature>
<feature type="region of interest" description="Disordered" evidence="1">
    <location>
        <begin position="227"/>
        <end position="256"/>
    </location>
</feature>
<dbReference type="EMBL" id="HBIM01005347">
    <property type="protein sequence ID" value="CAE0406712.1"/>
    <property type="molecule type" value="Transcribed_RNA"/>
</dbReference>
<feature type="compositionally biased region" description="Polar residues" evidence="1">
    <location>
        <begin position="97"/>
        <end position="115"/>
    </location>
</feature>
<feature type="compositionally biased region" description="Polar residues" evidence="1">
    <location>
        <begin position="41"/>
        <end position="55"/>
    </location>
</feature>
<name>A0A7S3P4M8_9STRA</name>
<dbReference type="AlphaFoldDB" id="A0A7S3P4M8"/>